<evidence type="ECO:0000256" key="6">
    <source>
        <dbReference type="ARBA" id="ARBA00023136"/>
    </source>
</evidence>
<comment type="subcellular location">
    <subcellularLocation>
        <location evidence="1">Cell outer membrane</location>
        <topology evidence="1">Multi-pass membrane protein</topology>
    </subcellularLocation>
</comment>
<reference evidence="8" key="1">
    <citation type="journal article" date="2018" name="Int. J. Syst. Evol. Microbiol.">
        <title>Carboxylicivirga sediminis sp. nov., isolated from coastal sediment.</title>
        <authorList>
            <person name="Wang F.Q."/>
            <person name="Ren L.H."/>
            <person name="Zou R.J."/>
            <person name="Sun Y.Z."/>
            <person name="Liu X.J."/>
            <person name="Jiang F."/>
            <person name="Liu L.J."/>
        </authorList>
    </citation>
    <scope>NUCLEOTIDE SEQUENCE</scope>
    <source>
        <strain evidence="8">JR1</strain>
    </source>
</reference>
<proteinExistence type="predicted"/>
<keyword evidence="4" id="KW-0812">Transmembrane</keyword>
<dbReference type="PANTHER" id="PTHR30069">
    <property type="entry name" value="TONB-DEPENDENT OUTER MEMBRANE RECEPTOR"/>
    <property type="match status" value="1"/>
</dbReference>
<dbReference type="PANTHER" id="PTHR30069:SF29">
    <property type="entry name" value="HEMOGLOBIN AND HEMOGLOBIN-HAPTOGLOBIN-BINDING PROTEIN 1-RELATED"/>
    <property type="match status" value="1"/>
</dbReference>
<dbReference type="InterPro" id="IPR039426">
    <property type="entry name" value="TonB-dep_rcpt-like"/>
</dbReference>
<dbReference type="EMBL" id="JAGTAR010000029">
    <property type="protein sequence ID" value="MBR8537248.1"/>
    <property type="molecule type" value="Genomic_DNA"/>
</dbReference>
<sequence length="640" mass="73211">MITNNIVEKSTQIGEASGLTSLNHHIANYLPGNGDNSVFNLLRLQPGILAAGEQPNDLIIWGSPEGTSRVKFDGFTIWGLKNFNDNISAVNPYVAKSIEIQKGGYGVPNDDVVGGIVNIAGKNGNLNKPGVNLFINNQTLNGMVEVPLFRKSSLMLAFRQTYYNMFDKDDVSYKSNNNSNSQIDAIPDYEFRDFNIKYSLQGDNGDLLYMSMLYADDDFLVNASQERDRSSWEQQTREDNHQLGATLFYGKTLANGLSSNLKVSYSALYSHYSQLREVSNRRNTFKVVRADEQDQNDVGELSAQWENRFQMGERNSLTMGLDFVHNDLVLYEDTFDTRYIDLTERANRLSIYAQNELKLASRLYMTAGLRMNHSFFLNKLYFDPRLSLSFRASGNIKLNASWGRYHQFLVKSSVEDASGNYRYSWSIADNDEVPVISSTHYVLGGAYTPKNFLFSIDTYYKTNDGLTRFIRYRQESYIFIGDSRSYGIDFYAKKDFKGHSVWASYSLSKTEDHFPFYQKDEYRRAFQDQRHEVKLAGLLNLGRFHLSASYVYGSGFPLYNSYVDQSYTEADYNRLDASLVYRLASTKFDGEIGLSVLNLTDADNIKYNQFNRVPFDQLNTVYINPEAVPFTPLLYLKLHF</sequence>
<keyword evidence="2" id="KW-0813">Transport</keyword>
<dbReference type="AlphaFoldDB" id="A0A941F7J0"/>
<dbReference type="GO" id="GO:0009279">
    <property type="term" value="C:cell outer membrane"/>
    <property type="evidence" value="ECO:0007669"/>
    <property type="project" value="UniProtKB-SubCell"/>
</dbReference>
<protein>
    <submittedName>
        <fullName evidence="8">TonB-dependent receptor</fullName>
    </submittedName>
</protein>
<comment type="caution">
    <text evidence="8">The sequence shown here is derived from an EMBL/GenBank/DDBJ whole genome shotgun (WGS) entry which is preliminary data.</text>
</comment>
<keyword evidence="6" id="KW-0472">Membrane</keyword>
<evidence type="ECO:0000256" key="5">
    <source>
        <dbReference type="ARBA" id="ARBA00022729"/>
    </source>
</evidence>
<evidence type="ECO:0000256" key="3">
    <source>
        <dbReference type="ARBA" id="ARBA00022452"/>
    </source>
</evidence>
<dbReference type="GO" id="GO:0015344">
    <property type="term" value="F:siderophore uptake transmembrane transporter activity"/>
    <property type="evidence" value="ECO:0007669"/>
    <property type="project" value="TreeGrafter"/>
</dbReference>
<dbReference type="InterPro" id="IPR036942">
    <property type="entry name" value="Beta-barrel_TonB_sf"/>
</dbReference>
<dbReference type="Proteomes" id="UP000679220">
    <property type="component" value="Unassembled WGS sequence"/>
</dbReference>
<evidence type="ECO:0000313" key="8">
    <source>
        <dbReference type="EMBL" id="MBR8537248.1"/>
    </source>
</evidence>
<keyword evidence="5" id="KW-0732">Signal</keyword>
<keyword evidence="9" id="KW-1185">Reference proteome</keyword>
<gene>
    <name evidence="8" type="ORF">KDU71_16895</name>
</gene>
<name>A0A941F7J0_9BACT</name>
<evidence type="ECO:0000256" key="1">
    <source>
        <dbReference type="ARBA" id="ARBA00004571"/>
    </source>
</evidence>
<evidence type="ECO:0000256" key="2">
    <source>
        <dbReference type="ARBA" id="ARBA00022448"/>
    </source>
</evidence>
<dbReference type="GO" id="GO:0044718">
    <property type="term" value="P:siderophore transmembrane transport"/>
    <property type="evidence" value="ECO:0007669"/>
    <property type="project" value="TreeGrafter"/>
</dbReference>
<keyword evidence="7" id="KW-0998">Cell outer membrane</keyword>
<evidence type="ECO:0000313" key="9">
    <source>
        <dbReference type="Proteomes" id="UP000679220"/>
    </source>
</evidence>
<evidence type="ECO:0000256" key="4">
    <source>
        <dbReference type="ARBA" id="ARBA00022692"/>
    </source>
</evidence>
<dbReference type="Gene3D" id="2.40.170.20">
    <property type="entry name" value="TonB-dependent receptor, beta-barrel domain"/>
    <property type="match status" value="1"/>
</dbReference>
<dbReference type="SUPFAM" id="SSF56935">
    <property type="entry name" value="Porins"/>
    <property type="match status" value="1"/>
</dbReference>
<evidence type="ECO:0000256" key="7">
    <source>
        <dbReference type="ARBA" id="ARBA00023237"/>
    </source>
</evidence>
<organism evidence="8 9">
    <name type="scientific">Carboxylicivirga sediminis</name>
    <dbReference type="NCBI Taxonomy" id="2006564"/>
    <lineage>
        <taxon>Bacteria</taxon>
        <taxon>Pseudomonadati</taxon>
        <taxon>Bacteroidota</taxon>
        <taxon>Bacteroidia</taxon>
        <taxon>Marinilabiliales</taxon>
        <taxon>Marinilabiliaceae</taxon>
        <taxon>Carboxylicivirga</taxon>
    </lineage>
</organism>
<keyword evidence="8" id="KW-0675">Receptor</keyword>
<accession>A0A941F7J0</accession>
<reference evidence="8" key="2">
    <citation type="submission" date="2021-04" db="EMBL/GenBank/DDBJ databases">
        <authorList>
            <person name="Zhang T."/>
            <person name="Zhang Y."/>
            <person name="Lu D."/>
            <person name="Zuo D."/>
            <person name="Du Z."/>
        </authorList>
    </citation>
    <scope>NUCLEOTIDE SEQUENCE</scope>
    <source>
        <strain evidence="8">JR1</strain>
    </source>
</reference>
<keyword evidence="3" id="KW-1134">Transmembrane beta strand</keyword>